<protein>
    <submittedName>
        <fullName evidence="2">Uncharacterized protein</fullName>
    </submittedName>
</protein>
<reference evidence="2 3" key="1">
    <citation type="submission" date="2017-11" db="EMBL/GenBank/DDBJ databases">
        <title>De-novo sequencing of pomegranate (Punica granatum L.) genome.</title>
        <authorList>
            <person name="Akparov Z."/>
            <person name="Amiraslanov A."/>
            <person name="Hajiyeva S."/>
            <person name="Abbasov M."/>
            <person name="Kaur K."/>
            <person name="Hamwieh A."/>
            <person name="Solovyev V."/>
            <person name="Salamov A."/>
            <person name="Braich B."/>
            <person name="Kosarev P."/>
            <person name="Mahmoud A."/>
            <person name="Hajiyev E."/>
            <person name="Babayeva S."/>
            <person name="Izzatullayeva V."/>
            <person name="Mammadov A."/>
            <person name="Mammadov A."/>
            <person name="Sharifova S."/>
            <person name="Ojaghi J."/>
            <person name="Eynullazada K."/>
            <person name="Bayramov B."/>
            <person name="Abdulazimova A."/>
            <person name="Shahmuradov I."/>
        </authorList>
    </citation>
    <scope>NUCLEOTIDE SEQUENCE [LARGE SCALE GENOMIC DNA]</scope>
    <source>
        <strain evidence="3">cv. AG2017</strain>
        <tissue evidence="2">Leaf</tissue>
    </source>
</reference>
<feature type="compositionally biased region" description="Acidic residues" evidence="1">
    <location>
        <begin position="177"/>
        <end position="187"/>
    </location>
</feature>
<evidence type="ECO:0000256" key="1">
    <source>
        <dbReference type="SAM" id="MobiDB-lite"/>
    </source>
</evidence>
<evidence type="ECO:0000313" key="2">
    <source>
        <dbReference type="EMBL" id="PKI40340.1"/>
    </source>
</evidence>
<keyword evidence="3" id="KW-1185">Reference proteome</keyword>
<feature type="region of interest" description="Disordered" evidence="1">
    <location>
        <begin position="1"/>
        <end position="53"/>
    </location>
</feature>
<proteinExistence type="predicted"/>
<organism evidence="2 3">
    <name type="scientific">Punica granatum</name>
    <name type="common">Pomegranate</name>
    <dbReference type="NCBI Taxonomy" id="22663"/>
    <lineage>
        <taxon>Eukaryota</taxon>
        <taxon>Viridiplantae</taxon>
        <taxon>Streptophyta</taxon>
        <taxon>Embryophyta</taxon>
        <taxon>Tracheophyta</taxon>
        <taxon>Spermatophyta</taxon>
        <taxon>Magnoliopsida</taxon>
        <taxon>eudicotyledons</taxon>
        <taxon>Gunneridae</taxon>
        <taxon>Pentapetalae</taxon>
        <taxon>rosids</taxon>
        <taxon>malvids</taxon>
        <taxon>Myrtales</taxon>
        <taxon>Lythraceae</taxon>
        <taxon>Punica</taxon>
    </lineage>
</organism>
<dbReference type="AlphaFoldDB" id="A0A2I0I9J1"/>
<accession>A0A2I0I9J1</accession>
<feature type="region of interest" description="Disordered" evidence="1">
    <location>
        <begin position="152"/>
        <end position="187"/>
    </location>
</feature>
<gene>
    <name evidence="2" type="ORF">CRG98_039269</name>
</gene>
<name>A0A2I0I9J1_PUNGR</name>
<dbReference type="Proteomes" id="UP000233551">
    <property type="component" value="Unassembled WGS sequence"/>
</dbReference>
<evidence type="ECO:0000313" key="3">
    <source>
        <dbReference type="Proteomes" id="UP000233551"/>
    </source>
</evidence>
<feature type="compositionally biased region" description="Basic and acidic residues" evidence="1">
    <location>
        <begin position="34"/>
        <end position="50"/>
    </location>
</feature>
<comment type="caution">
    <text evidence="2">The sequence shown here is derived from an EMBL/GenBank/DDBJ whole genome shotgun (WGS) entry which is preliminary data.</text>
</comment>
<sequence length="187" mass="20499">MARGSQEGLSATSLGVRPRGSFGLLEPTRVDQPSARDHLVTRESEGHEGPLEGGGMTRHACCVSCKPAGQAPVHPTIHRATHPCILQPAGQTPVHPAIHRAMLPCILHNIPIHPKQEEEDGHWRCHVDHYDQTGVLLKVFGYILYSSKQSKRGKLSTPYFGPPVRARPINSNPDYDLSIDAEESLTE</sequence>
<dbReference type="EMBL" id="PGOL01003598">
    <property type="protein sequence ID" value="PKI40340.1"/>
    <property type="molecule type" value="Genomic_DNA"/>
</dbReference>